<organism evidence="2 3">
    <name type="scientific">Ruegeria profundi</name>
    <dbReference type="NCBI Taxonomy" id="1685378"/>
    <lineage>
        <taxon>Bacteria</taxon>
        <taxon>Pseudomonadati</taxon>
        <taxon>Pseudomonadota</taxon>
        <taxon>Alphaproteobacteria</taxon>
        <taxon>Rhodobacterales</taxon>
        <taxon>Roseobacteraceae</taxon>
        <taxon>Ruegeria</taxon>
    </lineage>
</organism>
<accession>A0A0X3TRF6</accession>
<dbReference type="Proteomes" id="UP000053690">
    <property type="component" value="Unassembled WGS sequence"/>
</dbReference>
<evidence type="ECO:0000313" key="3">
    <source>
        <dbReference type="Proteomes" id="UP000053690"/>
    </source>
</evidence>
<dbReference type="AlphaFoldDB" id="A0A0X3TRF6"/>
<feature type="transmembrane region" description="Helical" evidence="1">
    <location>
        <begin position="6"/>
        <end position="22"/>
    </location>
</feature>
<evidence type="ECO:0000256" key="1">
    <source>
        <dbReference type="SAM" id="Phobius"/>
    </source>
</evidence>
<keyword evidence="3" id="KW-1185">Reference proteome</keyword>
<evidence type="ECO:0000313" key="2">
    <source>
        <dbReference type="EMBL" id="KUJ78313.1"/>
    </source>
</evidence>
<keyword evidence="1" id="KW-1133">Transmembrane helix</keyword>
<proteinExistence type="predicted"/>
<sequence>MGVGEAIALLAFAALVIVIFVAKENRLADPNRADTIYVSQMREVCSLKDGPVSAALVRQSGNLYRDLGLFDHWRDAMAEIEKSMSRAKIDSVFVQSNGAERFEVIRLHHSHGGKAEGKKLGGAVIASEA</sequence>
<dbReference type="STRING" id="1685378.AVO44_14260"/>
<keyword evidence="1" id="KW-0812">Transmembrane</keyword>
<keyword evidence="1" id="KW-0472">Membrane</keyword>
<dbReference type="EMBL" id="LQBP01000007">
    <property type="protein sequence ID" value="KUJ78313.1"/>
    <property type="molecule type" value="Genomic_DNA"/>
</dbReference>
<comment type="caution">
    <text evidence="2">The sequence shown here is derived from an EMBL/GenBank/DDBJ whole genome shotgun (WGS) entry which is preliminary data.</text>
</comment>
<name>A0A0X3TRF6_9RHOB</name>
<gene>
    <name evidence="2" type="ORF">AVO44_14260</name>
</gene>
<reference evidence="3" key="1">
    <citation type="submission" date="2015-12" db="EMBL/GenBank/DDBJ databases">
        <authorList>
            <person name="Zhang G."/>
            <person name="Stingl U."/>
        </authorList>
    </citation>
    <scope>NUCLEOTIDE SEQUENCE [LARGE SCALE GENOMIC DNA]</scope>
    <source>
        <strain evidence="3">ZGT108</strain>
    </source>
</reference>
<protein>
    <submittedName>
        <fullName evidence="2">Uncharacterized protein</fullName>
    </submittedName>
</protein>